<dbReference type="AlphaFoldDB" id="A0A445ELT7"/>
<dbReference type="GO" id="GO:0046983">
    <property type="term" value="F:protein dimerization activity"/>
    <property type="evidence" value="ECO:0007669"/>
    <property type="project" value="InterPro"/>
</dbReference>
<sequence>MKGDSECGGSSMPAERNRRLKMNRLFTQLQATIPRPLSKATKEVVITETIRYIKELERKKNNLEQIKELQIQSHASGTTFMLPCMADADNCSVTVTVSANVAFFGIQTVARRGLITMILEVFSNHKAEILAANVAVNEGILTFAVTALLQIVADGEGEGEGEGAVEMIKREIMTL</sequence>
<keyword evidence="8" id="KW-1185">Reference proteome</keyword>
<name>A0A445ELT7_ARAHY</name>
<dbReference type="Pfam" id="PF00010">
    <property type="entry name" value="HLH"/>
    <property type="match status" value="1"/>
</dbReference>
<dbReference type="PANTHER" id="PTHR46772:SF6">
    <property type="entry name" value="BHLH DOMAIN-CONTAINING PROTEIN"/>
    <property type="match status" value="1"/>
</dbReference>
<feature type="coiled-coil region" evidence="5">
    <location>
        <begin position="46"/>
        <end position="73"/>
    </location>
</feature>
<evidence type="ECO:0000259" key="6">
    <source>
        <dbReference type="PROSITE" id="PS50888"/>
    </source>
</evidence>
<dbReference type="PANTHER" id="PTHR46772">
    <property type="entry name" value="BHLH DOMAIN-CONTAINING PROTEIN"/>
    <property type="match status" value="1"/>
</dbReference>
<dbReference type="SMART" id="SM00353">
    <property type="entry name" value="HLH"/>
    <property type="match status" value="1"/>
</dbReference>
<dbReference type="EMBL" id="SDMP01000001">
    <property type="protein sequence ID" value="RYR76322.1"/>
    <property type="molecule type" value="Genomic_DNA"/>
</dbReference>
<dbReference type="InterPro" id="IPR044278">
    <property type="entry name" value="BHLH95-like"/>
</dbReference>
<evidence type="ECO:0000313" key="8">
    <source>
        <dbReference type="Proteomes" id="UP000289738"/>
    </source>
</evidence>
<protein>
    <recommendedName>
        <fullName evidence="6">BHLH domain-containing protein</fullName>
    </recommendedName>
</protein>
<dbReference type="SMR" id="A0A445ELT7"/>
<keyword evidence="4" id="KW-0539">Nucleus</keyword>
<evidence type="ECO:0000313" key="7">
    <source>
        <dbReference type="EMBL" id="RYR76322.1"/>
    </source>
</evidence>
<feature type="domain" description="BHLH" evidence="6">
    <location>
        <begin position="6"/>
        <end position="56"/>
    </location>
</feature>
<keyword evidence="5" id="KW-0175">Coiled coil</keyword>
<dbReference type="GO" id="GO:0003700">
    <property type="term" value="F:DNA-binding transcription factor activity"/>
    <property type="evidence" value="ECO:0007669"/>
    <property type="project" value="InterPro"/>
</dbReference>
<keyword evidence="3" id="KW-0804">Transcription</keyword>
<dbReference type="InterPro" id="IPR011598">
    <property type="entry name" value="bHLH_dom"/>
</dbReference>
<dbReference type="InterPro" id="IPR036638">
    <property type="entry name" value="HLH_DNA-bd_sf"/>
</dbReference>
<dbReference type="PROSITE" id="PS50888">
    <property type="entry name" value="BHLH"/>
    <property type="match status" value="1"/>
</dbReference>
<dbReference type="GO" id="GO:0009960">
    <property type="term" value="P:endosperm development"/>
    <property type="evidence" value="ECO:0007669"/>
    <property type="project" value="InterPro"/>
</dbReference>
<keyword evidence="2" id="KW-0805">Transcription regulation</keyword>
<evidence type="ECO:0000256" key="3">
    <source>
        <dbReference type="ARBA" id="ARBA00023163"/>
    </source>
</evidence>
<dbReference type="Gramene" id="arahy.Tifrunner.gnm2.ann2.Ah01g366100.1">
    <property type="protein sequence ID" value="arahy.Tifrunner.gnm2.ann2.Ah01g366100.1-CDS"/>
    <property type="gene ID" value="arahy.Tifrunner.gnm2.ann2.Ah01g366100"/>
</dbReference>
<evidence type="ECO:0000256" key="5">
    <source>
        <dbReference type="SAM" id="Coils"/>
    </source>
</evidence>
<accession>A0A445ELT7</accession>
<comment type="subcellular location">
    <subcellularLocation>
        <location evidence="1">Nucleus</location>
    </subcellularLocation>
</comment>
<dbReference type="SUPFAM" id="SSF47459">
    <property type="entry name" value="HLH, helix-loop-helix DNA-binding domain"/>
    <property type="match status" value="1"/>
</dbReference>
<proteinExistence type="predicted"/>
<dbReference type="CDD" id="cd00083">
    <property type="entry name" value="bHLH_SF"/>
    <property type="match status" value="1"/>
</dbReference>
<dbReference type="GO" id="GO:0005634">
    <property type="term" value="C:nucleus"/>
    <property type="evidence" value="ECO:0007669"/>
    <property type="project" value="UniProtKB-SubCell"/>
</dbReference>
<dbReference type="Proteomes" id="UP000289738">
    <property type="component" value="Chromosome A01"/>
</dbReference>
<evidence type="ECO:0000256" key="1">
    <source>
        <dbReference type="ARBA" id="ARBA00004123"/>
    </source>
</evidence>
<dbReference type="OrthoDB" id="1927122at2759"/>
<evidence type="ECO:0000256" key="2">
    <source>
        <dbReference type="ARBA" id="ARBA00023015"/>
    </source>
</evidence>
<reference evidence="7 8" key="1">
    <citation type="submission" date="2019-01" db="EMBL/GenBank/DDBJ databases">
        <title>Sequencing of cultivated peanut Arachis hypogaea provides insights into genome evolution and oil improvement.</title>
        <authorList>
            <person name="Chen X."/>
        </authorList>
    </citation>
    <scope>NUCLEOTIDE SEQUENCE [LARGE SCALE GENOMIC DNA]</scope>
    <source>
        <strain evidence="8">cv. Fuhuasheng</strain>
        <tissue evidence="7">Leaves</tissue>
    </source>
</reference>
<comment type="caution">
    <text evidence="7">The sequence shown here is derived from an EMBL/GenBank/DDBJ whole genome shotgun (WGS) entry which is preliminary data.</text>
</comment>
<gene>
    <name evidence="7" type="ORF">Ahy_A01g000921</name>
</gene>
<organism evidence="7 8">
    <name type="scientific">Arachis hypogaea</name>
    <name type="common">Peanut</name>
    <dbReference type="NCBI Taxonomy" id="3818"/>
    <lineage>
        <taxon>Eukaryota</taxon>
        <taxon>Viridiplantae</taxon>
        <taxon>Streptophyta</taxon>
        <taxon>Embryophyta</taxon>
        <taxon>Tracheophyta</taxon>
        <taxon>Spermatophyta</taxon>
        <taxon>Magnoliopsida</taxon>
        <taxon>eudicotyledons</taxon>
        <taxon>Gunneridae</taxon>
        <taxon>Pentapetalae</taxon>
        <taxon>rosids</taxon>
        <taxon>fabids</taxon>
        <taxon>Fabales</taxon>
        <taxon>Fabaceae</taxon>
        <taxon>Papilionoideae</taxon>
        <taxon>50 kb inversion clade</taxon>
        <taxon>dalbergioids sensu lato</taxon>
        <taxon>Dalbergieae</taxon>
        <taxon>Pterocarpus clade</taxon>
        <taxon>Arachis</taxon>
    </lineage>
</organism>
<dbReference type="Gene3D" id="4.10.280.10">
    <property type="entry name" value="Helix-loop-helix DNA-binding domain"/>
    <property type="match status" value="1"/>
</dbReference>
<evidence type="ECO:0000256" key="4">
    <source>
        <dbReference type="ARBA" id="ARBA00023242"/>
    </source>
</evidence>